<dbReference type="EMBL" id="CP003326">
    <property type="protein sequence ID" value="AFS79357.1"/>
    <property type="molecule type" value="Genomic_DNA"/>
</dbReference>
<reference evidence="1 2" key="1">
    <citation type="journal article" date="2012" name="PLoS ONE">
        <title>The purine-utilizing bacterium Clostridium acidurici 9a: a genome-guided metabolic reconsideration.</title>
        <authorList>
            <person name="Hartwich K."/>
            <person name="Poehlein A."/>
            <person name="Daniel R."/>
        </authorList>
    </citation>
    <scope>NUCLEOTIDE SEQUENCE [LARGE SCALE GENOMIC DNA]</scope>
    <source>
        <strain evidence="2">ATCC 7906 / DSM 604 / BCRC 14475 / CIP 104303 / KCTC 5404 / NCIMB 10678 / 9a</strain>
    </source>
</reference>
<dbReference type="AlphaFoldDB" id="K0B2L9"/>
<dbReference type="RefSeq" id="WP_014968491.1">
    <property type="nucleotide sequence ID" value="NC_018664.1"/>
</dbReference>
<organism evidence="1 2">
    <name type="scientific">Gottschalkia acidurici (strain ATCC 7906 / DSM 604 / BCRC 14475 / CIP 104303 / KCTC 5404 / NCIMB 10678 / 9a)</name>
    <name type="common">Clostridium acidurici</name>
    <dbReference type="NCBI Taxonomy" id="1128398"/>
    <lineage>
        <taxon>Bacteria</taxon>
        <taxon>Bacillati</taxon>
        <taxon>Bacillota</taxon>
        <taxon>Tissierellia</taxon>
        <taxon>Tissierellales</taxon>
        <taxon>Gottschalkiaceae</taxon>
        <taxon>Gottschalkia</taxon>
    </lineage>
</organism>
<dbReference type="KEGG" id="cad:Curi_c23620"/>
<proteinExistence type="predicted"/>
<dbReference type="HOGENOM" id="CLU_846486_0_0_9"/>
<dbReference type="eggNOG" id="COG5322">
    <property type="taxonomic scope" value="Bacteria"/>
</dbReference>
<evidence type="ECO:0000313" key="1">
    <source>
        <dbReference type="EMBL" id="AFS79357.1"/>
    </source>
</evidence>
<accession>K0B2L9</accession>
<keyword evidence="2" id="KW-1185">Reference proteome</keyword>
<protein>
    <submittedName>
        <fullName evidence="1">Uncharacterized protein</fullName>
    </submittedName>
</protein>
<dbReference type="OrthoDB" id="1953068at2"/>
<sequence length="328" mass="38781">MDKFLRIIGPNEYENYLRESIYKYIPRNILHTFQEKIKPRAVCNYIDEDTKETVGYGIGIFLDENKLTREEYVDRIINSIKILKEQDLYKNVEYLVMDNIKLGYDDIKRIQEKSNIKIPDAKSYFIENIIQLLSKICNAKNKDLQEQEILIISDDTNDTEDIVVDISSNIKYLTIYSHNEEFGKNLERIVLEDTGLSLHITKNIDKLMGNVDFIINLCEDVRIDIKKIKKYTVLIDISKNKVLSRDTEHDRKKIMLIDDLFFRNDRKIYSEVKDYDLNKELNTSLSKFFKNSNKDIVKLKIYDKIYSVQQGVSDYSFQKRNISPFDGK</sequence>
<dbReference type="Proteomes" id="UP000006094">
    <property type="component" value="Chromosome"/>
</dbReference>
<evidence type="ECO:0000313" key="2">
    <source>
        <dbReference type="Proteomes" id="UP000006094"/>
    </source>
</evidence>
<name>K0B2L9_GOTA9</name>
<gene>
    <name evidence="1" type="ordered locus">Curi_c23620</name>
</gene>
<dbReference type="STRING" id="1128398.Curi_c23620"/>